<dbReference type="eggNOG" id="COG1276">
    <property type="taxonomic scope" value="Bacteria"/>
</dbReference>
<evidence type="ECO:0000256" key="6">
    <source>
        <dbReference type="ARBA" id="ARBA00022989"/>
    </source>
</evidence>
<keyword evidence="8 9" id="KW-0472">Membrane</keyword>
<evidence type="ECO:0000256" key="5">
    <source>
        <dbReference type="ARBA" id="ARBA00022729"/>
    </source>
</evidence>
<feature type="transmembrane region" description="Helical" evidence="9">
    <location>
        <begin position="261"/>
        <end position="285"/>
    </location>
</feature>
<dbReference type="GO" id="GO:0005507">
    <property type="term" value="F:copper ion binding"/>
    <property type="evidence" value="ECO:0007669"/>
    <property type="project" value="InterPro"/>
</dbReference>
<name>A7ICD4_XANP2</name>
<keyword evidence="2" id="KW-1003">Cell membrane</keyword>
<dbReference type="PANTHER" id="PTHR34820:SF4">
    <property type="entry name" value="INNER MEMBRANE PROTEIN YEBZ"/>
    <property type="match status" value="1"/>
</dbReference>
<comment type="subcellular location">
    <subcellularLocation>
        <location evidence="1">Cell membrane</location>
        <topology evidence="1">Multi-pass membrane protein</topology>
    </subcellularLocation>
</comment>
<dbReference type="EMBL" id="CP000781">
    <property type="protein sequence ID" value="ABS65677.1"/>
    <property type="molecule type" value="Genomic_DNA"/>
</dbReference>
<feature type="transmembrane region" description="Helical" evidence="9">
    <location>
        <begin position="437"/>
        <end position="456"/>
    </location>
</feature>
<dbReference type="PANTHER" id="PTHR34820">
    <property type="entry name" value="INNER MEMBRANE PROTEIN YEBZ"/>
    <property type="match status" value="1"/>
</dbReference>
<feature type="domain" description="Copper resistance protein D" evidence="11">
    <location>
        <begin position="354"/>
        <end position="454"/>
    </location>
</feature>
<dbReference type="Pfam" id="PF05425">
    <property type="entry name" value="CopD"/>
    <property type="match status" value="1"/>
</dbReference>
<dbReference type="InterPro" id="IPR007348">
    <property type="entry name" value="CopC_dom"/>
</dbReference>
<keyword evidence="5" id="KW-0732">Signal</keyword>
<dbReference type="Gene3D" id="2.60.40.1220">
    <property type="match status" value="1"/>
</dbReference>
<accession>A7ICD4</accession>
<dbReference type="PhylomeDB" id="A7ICD4"/>
<feature type="transmembrane region" description="Helical" evidence="9">
    <location>
        <begin position="222"/>
        <end position="241"/>
    </location>
</feature>
<dbReference type="eggNOG" id="COG2372">
    <property type="taxonomic scope" value="Bacteria"/>
</dbReference>
<dbReference type="Pfam" id="PF04234">
    <property type="entry name" value="CopC"/>
    <property type="match status" value="1"/>
</dbReference>
<dbReference type="AlphaFoldDB" id="A7ICD4"/>
<dbReference type="InterPro" id="IPR014756">
    <property type="entry name" value="Ig_E-set"/>
</dbReference>
<feature type="domain" description="CopC" evidence="10">
    <location>
        <begin position="72"/>
        <end position="163"/>
    </location>
</feature>
<keyword evidence="13" id="KW-1185">Reference proteome</keyword>
<dbReference type="HOGENOM" id="CLU_023176_2_0_5"/>
<keyword evidence="4" id="KW-0479">Metal-binding</keyword>
<dbReference type="SUPFAM" id="SSF81296">
    <property type="entry name" value="E set domains"/>
    <property type="match status" value="1"/>
</dbReference>
<protein>
    <submittedName>
        <fullName evidence="12">Copper resistance D domain protein</fullName>
    </submittedName>
</protein>
<evidence type="ECO:0000256" key="3">
    <source>
        <dbReference type="ARBA" id="ARBA00022692"/>
    </source>
</evidence>
<dbReference type="Proteomes" id="UP000002417">
    <property type="component" value="Chromosome"/>
</dbReference>
<evidence type="ECO:0000256" key="7">
    <source>
        <dbReference type="ARBA" id="ARBA00023008"/>
    </source>
</evidence>
<dbReference type="InterPro" id="IPR014755">
    <property type="entry name" value="Cu-Rt/internalin_Ig-like"/>
</dbReference>
<keyword evidence="3 9" id="KW-0812">Transmembrane</keyword>
<evidence type="ECO:0000256" key="1">
    <source>
        <dbReference type="ARBA" id="ARBA00004651"/>
    </source>
</evidence>
<dbReference type="GO" id="GO:0006825">
    <property type="term" value="P:copper ion transport"/>
    <property type="evidence" value="ECO:0007669"/>
    <property type="project" value="InterPro"/>
</dbReference>
<organism evidence="12 13">
    <name type="scientific">Xanthobacter autotrophicus (strain ATCC BAA-1158 / Py2)</name>
    <dbReference type="NCBI Taxonomy" id="78245"/>
    <lineage>
        <taxon>Bacteria</taxon>
        <taxon>Pseudomonadati</taxon>
        <taxon>Pseudomonadota</taxon>
        <taxon>Alphaproteobacteria</taxon>
        <taxon>Hyphomicrobiales</taxon>
        <taxon>Xanthobacteraceae</taxon>
        <taxon>Xanthobacter</taxon>
    </lineage>
</organism>
<dbReference type="OrthoDB" id="8374223at2"/>
<reference evidence="12 13" key="1">
    <citation type="submission" date="2007-07" db="EMBL/GenBank/DDBJ databases">
        <title>Complete sequence of chromosome of Xanthobacter autotrophicus Py2.</title>
        <authorList>
            <consortium name="US DOE Joint Genome Institute"/>
            <person name="Copeland A."/>
            <person name="Lucas S."/>
            <person name="Lapidus A."/>
            <person name="Barry K."/>
            <person name="Glavina del Rio T."/>
            <person name="Hammon N."/>
            <person name="Israni S."/>
            <person name="Dalin E."/>
            <person name="Tice H."/>
            <person name="Pitluck S."/>
            <person name="Sims D."/>
            <person name="Brettin T."/>
            <person name="Bruce D."/>
            <person name="Detter J.C."/>
            <person name="Han C."/>
            <person name="Tapia R."/>
            <person name="Brainard J."/>
            <person name="Schmutz J."/>
            <person name="Larimer F."/>
            <person name="Land M."/>
            <person name="Hauser L."/>
            <person name="Kyrpides N."/>
            <person name="Kim E."/>
            <person name="Ensigns S.A."/>
            <person name="Richardson P."/>
        </authorList>
    </citation>
    <scope>NUCLEOTIDE SEQUENCE [LARGE SCALE GENOMIC DNA]</scope>
    <source>
        <strain evidence="13">ATCC BAA-1158 / Py2</strain>
    </source>
</reference>
<evidence type="ECO:0000259" key="11">
    <source>
        <dbReference type="Pfam" id="PF05425"/>
    </source>
</evidence>
<dbReference type="GO" id="GO:0046688">
    <property type="term" value="P:response to copper ion"/>
    <property type="evidence" value="ECO:0007669"/>
    <property type="project" value="InterPro"/>
</dbReference>
<evidence type="ECO:0000256" key="4">
    <source>
        <dbReference type="ARBA" id="ARBA00022723"/>
    </source>
</evidence>
<evidence type="ECO:0000259" key="10">
    <source>
        <dbReference type="Pfam" id="PF04234"/>
    </source>
</evidence>
<dbReference type="GO" id="GO:0005886">
    <property type="term" value="C:plasma membrane"/>
    <property type="evidence" value="ECO:0007669"/>
    <property type="project" value="UniProtKB-SubCell"/>
</dbReference>
<evidence type="ECO:0000313" key="13">
    <source>
        <dbReference type="Proteomes" id="UP000002417"/>
    </source>
</evidence>
<keyword evidence="6 9" id="KW-1133">Transmembrane helix</keyword>
<sequence>MRPSCSGRAGLTGVVAAIVAATRFLPWTSDTRTVATPAVCGRAGIPAGARAILQAVLVMAGALLFAGDALAHASLVHASPADGAMVANAPRTFALTFSEPISPLVLRLAGADGTAVTLDRFVQRGATLDVEAPAGLPNGTHVLIWRVVSQDGHPIGGVVAFSIGAPSPGVSAAAVEVIDWPVRIATWVARLALYAGLFVGVGGAFFANWVGGRSRSATRLGAGAILAGLVAAPLSVGLLGLDGLGATLRNLPEPVVWRTGFSTSYGVSAQIAVAALVTGLGAFGLKGIAGKLLSLAALLLAGCALAASGHASAAHPQEVTRPAVFLHAVGIAVWAGALIPLGRAFASRSPEAAAVLRRFSVLAPFAVVPLAAAGLLLAVIQLGSLTALWTTAYGAVLLAKVALLMPLFALAAVNRVRLTAPAERGEATAIAHLRRSIRAEIVLMFAIFAVAAVWRFTPPPRVLAAIAAEPASLHIHTGAAMADLSIAPGRSGPVSASMVILTGEFGPLDAKAVTLVLANPAAGIGPVRWPATKPGDGTWRVNALDLPHPGRWSVRIEIVGPDDALKELAGEIEIRP</sequence>
<feature type="transmembrane region" description="Helical" evidence="9">
    <location>
        <begin position="324"/>
        <end position="346"/>
    </location>
</feature>
<keyword evidence="7" id="KW-0186">Copper</keyword>
<dbReference type="InterPro" id="IPR008457">
    <property type="entry name" value="Cu-R_CopD_dom"/>
</dbReference>
<evidence type="ECO:0000313" key="12">
    <source>
        <dbReference type="EMBL" id="ABS65677.1"/>
    </source>
</evidence>
<feature type="transmembrane region" description="Helical" evidence="9">
    <location>
        <begin position="392"/>
        <end position="416"/>
    </location>
</feature>
<dbReference type="InterPro" id="IPR002229">
    <property type="entry name" value="RhesusRHD"/>
</dbReference>
<feature type="transmembrane region" description="Helical" evidence="9">
    <location>
        <begin position="292"/>
        <end position="312"/>
    </location>
</feature>
<evidence type="ECO:0000256" key="2">
    <source>
        <dbReference type="ARBA" id="ARBA00022475"/>
    </source>
</evidence>
<dbReference type="InterPro" id="IPR032694">
    <property type="entry name" value="CopC/D"/>
</dbReference>
<dbReference type="STRING" id="78245.Xaut_0419"/>
<dbReference type="KEGG" id="xau:Xaut_0419"/>
<dbReference type="PRINTS" id="PR00342">
    <property type="entry name" value="RHESUSRHD"/>
</dbReference>
<feature type="transmembrane region" description="Helical" evidence="9">
    <location>
        <begin position="358"/>
        <end position="380"/>
    </location>
</feature>
<dbReference type="GO" id="GO:0042597">
    <property type="term" value="C:periplasmic space"/>
    <property type="evidence" value="ECO:0007669"/>
    <property type="project" value="InterPro"/>
</dbReference>
<feature type="transmembrane region" description="Helical" evidence="9">
    <location>
        <begin position="191"/>
        <end position="210"/>
    </location>
</feature>
<gene>
    <name evidence="12" type="ordered locus">Xaut_0419</name>
</gene>
<proteinExistence type="predicted"/>
<evidence type="ECO:0000256" key="8">
    <source>
        <dbReference type="ARBA" id="ARBA00023136"/>
    </source>
</evidence>
<evidence type="ECO:0000256" key="9">
    <source>
        <dbReference type="SAM" id="Phobius"/>
    </source>
</evidence>